<proteinExistence type="predicted"/>
<reference evidence="2" key="1">
    <citation type="journal article" date="2019" name="Int. J. Syst. Evol. Microbiol.">
        <title>The Global Catalogue of Microorganisms (GCM) 10K type strain sequencing project: providing services to taxonomists for standard genome sequencing and annotation.</title>
        <authorList>
            <consortium name="The Broad Institute Genomics Platform"/>
            <consortium name="The Broad Institute Genome Sequencing Center for Infectious Disease"/>
            <person name="Wu L."/>
            <person name="Ma J."/>
        </authorList>
    </citation>
    <scope>NUCLEOTIDE SEQUENCE [LARGE SCALE GENOMIC DNA]</scope>
    <source>
        <strain evidence="2">CGMCC 4.7131</strain>
    </source>
</reference>
<dbReference type="EMBL" id="JBHSKN010000006">
    <property type="protein sequence ID" value="MFC5239439.1"/>
    <property type="molecule type" value="Genomic_DNA"/>
</dbReference>
<evidence type="ECO:0000313" key="2">
    <source>
        <dbReference type="Proteomes" id="UP001596035"/>
    </source>
</evidence>
<accession>A0ABW0DP67</accession>
<protein>
    <submittedName>
        <fullName evidence="1">Uncharacterized protein</fullName>
    </submittedName>
</protein>
<comment type="caution">
    <text evidence="1">The sequence shown here is derived from an EMBL/GenBank/DDBJ whole genome shotgun (WGS) entry which is preliminary data.</text>
</comment>
<organism evidence="1 2">
    <name type="scientific">Streptomyces atrovirens</name>
    <dbReference type="NCBI Taxonomy" id="285556"/>
    <lineage>
        <taxon>Bacteria</taxon>
        <taxon>Bacillati</taxon>
        <taxon>Actinomycetota</taxon>
        <taxon>Actinomycetes</taxon>
        <taxon>Kitasatosporales</taxon>
        <taxon>Streptomycetaceae</taxon>
        <taxon>Streptomyces</taxon>
    </lineage>
</organism>
<gene>
    <name evidence="1" type="ORF">ACFPWV_05865</name>
</gene>
<dbReference type="RefSeq" id="WP_344566042.1">
    <property type="nucleotide sequence ID" value="NZ_BAAATG010000044.1"/>
</dbReference>
<dbReference type="Proteomes" id="UP001596035">
    <property type="component" value="Unassembled WGS sequence"/>
</dbReference>
<sequence length="379" mass="40777">MDPYGPTARRFPLVARFRPACLPLPQRVHALVDLADTALKRTDQGLASAVYNQAALIASDLGLPDLAREMCHRHAAAYLRSCPLPGMSAIRGLEPVVNLARLRIRAGRADEGRRRLFDLYEAVEAGTAARFDGVTVPADLTATDEDHHEVRAWLWRVLLADGTRTLTTTGRWAEAKAHIEAHHGVGKRMLDGRQVAVLAALVAGDAASAAALLADTMPGDPWEQAVTASLAVLCRRDAGQPVSGPLADLAANYLEWQAEPGMTVFDIRLGLTTLDVIGSAASPSARHIVEDLHRRTTGAEDGYAARENLAHPLFTTLATERQAQDCRALVRACALGVGTIPDELQEDLMAALRAGDDVIRKDLARLSGSGSTTFMKEVR</sequence>
<keyword evidence="2" id="KW-1185">Reference proteome</keyword>
<name>A0ABW0DP67_9ACTN</name>
<evidence type="ECO:0000313" key="1">
    <source>
        <dbReference type="EMBL" id="MFC5239439.1"/>
    </source>
</evidence>